<keyword evidence="3" id="KW-1185">Reference proteome</keyword>
<accession>A0AAD9AKT5</accession>
<evidence type="ECO:0000313" key="3">
    <source>
        <dbReference type="Proteomes" id="UP001243330"/>
    </source>
</evidence>
<dbReference type="AlphaFoldDB" id="A0AAD9AKT5"/>
<name>A0AAD9AKT5_9PEZI</name>
<evidence type="ECO:0000259" key="1">
    <source>
        <dbReference type="Pfam" id="PF06985"/>
    </source>
</evidence>
<dbReference type="Pfam" id="PF06985">
    <property type="entry name" value="HET"/>
    <property type="match status" value="1"/>
</dbReference>
<dbReference type="PANTHER" id="PTHR33112:SF10">
    <property type="entry name" value="TOL"/>
    <property type="match status" value="1"/>
</dbReference>
<dbReference type="PANTHER" id="PTHR33112">
    <property type="entry name" value="DOMAIN PROTEIN, PUTATIVE-RELATED"/>
    <property type="match status" value="1"/>
</dbReference>
<organism evidence="2 3">
    <name type="scientific">Colletotrichum chrysophilum</name>
    <dbReference type="NCBI Taxonomy" id="1836956"/>
    <lineage>
        <taxon>Eukaryota</taxon>
        <taxon>Fungi</taxon>
        <taxon>Dikarya</taxon>
        <taxon>Ascomycota</taxon>
        <taxon>Pezizomycotina</taxon>
        <taxon>Sordariomycetes</taxon>
        <taxon>Hypocreomycetidae</taxon>
        <taxon>Glomerellales</taxon>
        <taxon>Glomerellaceae</taxon>
        <taxon>Colletotrichum</taxon>
        <taxon>Colletotrichum gloeosporioides species complex</taxon>
    </lineage>
</organism>
<gene>
    <name evidence="2" type="ORF">CCHR01_08822</name>
</gene>
<dbReference type="Proteomes" id="UP001243330">
    <property type="component" value="Unassembled WGS sequence"/>
</dbReference>
<feature type="non-terminal residue" evidence="2">
    <location>
        <position position="1"/>
    </location>
</feature>
<dbReference type="InterPro" id="IPR010730">
    <property type="entry name" value="HET"/>
</dbReference>
<evidence type="ECO:0000313" key="2">
    <source>
        <dbReference type="EMBL" id="KAK1848557.1"/>
    </source>
</evidence>
<feature type="domain" description="Heterokaryon incompatibility" evidence="1">
    <location>
        <begin position="250"/>
        <end position="393"/>
    </location>
</feature>
<proteinExistence type="predicted"/>
<sequence>PPLLAPVDVDLIDSNLPSYKTTHNSRGSTSKKLYVAATNSFMMAYCDFCAKLTVEYLFYQDIKFHHDLKSLKESAETGCDFCGLCWVSIKAKCMPQYLTELLNGERPSSLDGDQPWYPSIWLHGQIVPVASDSADGVWITCGRSRTSVDLGLSETNPPGSPLSIKLSSYALIDASIDGSAAASIYPERCIATDPDPDLYISFTLSRLKDCREKHARCARPHSLQMPTRVIEVGTDRKSRLRVTNGLCEPYVALSYCWGPSTDTVKLTHDTYDDFIIELPEQSLTKSHQDIIQFTRALGFKYLWVDALCIIQGDEDDWAFESRRMEHVYGNAALTVVAARSPDSREGFIKPLAGMKRQPCPIPLSPSSEDVLYIDRPTNLSIGPTTTRGWCYQEEFLSKYTIQFAEEQIVYNCRTWSSWEDGTTKVWGSPGMPSPPVFPSTAKDVNIRREQTLTMWYAQIDRFTLRTLSNPHDVFAAIASIAKLAVGVLGSHYVAGLWEDDIARGLLWKPRHHVHQGFRIPPVRPQPTRLAPPPVVRAPSWSWASVEGPIHHQHTGRKFKDFEKPGFIKIKPDLENDRWTVDAYCNTATLHMPHCELSLIGHVAKASVMNTPTADYVSSKQRNWWKYWWKNKAKHYGVLLVDAEETCADDSTLADKVIAIGMFDVPDEATQEVWCLNIIEREGLMLVKQGEKWRRIGWFALERVSWFDVRHESQIRLV</sequence>
<comment type="caution">
    <text evidence="2">The sequence shown here is derived from an EMBL/GenBank/DDBJ whole genome shotgun (WGS) entry which is preliminary data.</text>
</comment>
<protein>
    <recommendedName>
        <fullName evidence="1">Heterokaryon incompatibility domain-containing protein</fullName>
    </recommendedName>
</protein>
<dbReference type="EMBL" id="JAQOWY010000168">
    <property type="protein sequence ID" value="KAK1848557.1"/>
    <property type="molecule type" value="Genomic_DNA"/>
</dbReference>
<reference evidence="2" key="1">
    <citation type="submission" date="2023-01" db="EMBL/GenBank/DDBJ databases">
        <title>Colletotrichum chrysophilum M932 genome sequence.</title>
        <authorList>
            <person name="Baroncelli R."/>
        </authorList>
    </citation>
    <scope>NUCLEOTIDE SEQUENCE</scope>
    <source>
        <strain evidence="2">M932</strain>
    </source>
</reference>